<dbReference type="eggNOG" id="KOG0266">
    <property type="taxonomic scope" value="Eukaryota"/>
</dbReference>
<dbReference type="OrthoDB" id="691673at2759"/>
<dbReference type="GeneID" id="19205061"/>
<organism evidence="4 5">
    <name type="scientific">Coniophora puteana (strain RWD-64-598)</name>
    <name type="common">Brown rot fungus</name>
    <dbReference type="NCBI Taxonomy" id="741705"/>
    <lineage>
        <taxon>Eukaryota</taxon>
        <taxon>Fungi</taxon>
        <taxon>Dikarya</taxon>
        <taxon>Basidiomycota</taxon>
        <taxon>Agaricomycotina</taxon>
        <taxon>Agaricomycetes</taxon>
        <taxon>Agaricomycetidae</taxon>
        <taxon>Boletales</taxon>
        <taxon>Coniophorineae</taxon>
        <taxon>Coniophoraceae</taxon>
        <taxon>Coniophora</taxon>
    </lineage>
</organism>
<dbReference type="PROSITE" id="PS50082">
    <property type="entry name" value="WD_REPEATS_2"/>
    <property type="match status" value="5"/>
</dbReference>
<reference evidence="5" key="1">
    <citation type="journal article" date="2012" name="Science">
        <title>The Paleozoic origin of enzymatic lignin decomposition reconstructed from 31 fungal genomes.</title>
        <authorList>
            <person name="Floudas D."/>
            <person name="Binder M."/>
            <person name="Riley R."/>
            <person name="Barry K."/>
            <person name="Blanchette R.A."/>
            <person name="Henrissat B."/>
            <person name="Martinez A.T."/>
            <person name="Otillar R."/>
            <person name="Spatafora J.W."/>
            <person name="Yadav J.S."/>
            <person name="Aerts A."/>
            <person name="Benoit I."/>
            <person name="Boyd A."/>
            <person name="Carlson A."/>
            <person name="Copeland A."/>
            <person name="Coutinho P.M."/>
            <person name="de Vries R.P."/>
            <person name="Ferreira P."/>
            <person name="Findley K."/>
            <person name="Foster B."/>
            <person name="Gaskell J."/>
            <person name="Glotzer D."/>
            <person name="Gorecki P."/>
            <person name="Heitman J."/>
            <person name="Hesse C."/>
            <person name="Hori C."/>
            <person name="Igarashi K."/>
            <person name="Jurgens J.A."/>
            <person name="Kallen N."/>
            <person name="Kersten P."/>
            <person name="Kohler A."/>
            <person name="Kuees U."/>
            <person name="Kumar T.K.A."/>
            <person name="Kuo A."/>
            <person name="LaButti K."/>
            <person name="Larrondo L.F."/>
            <person name="Lindquist E."/>
            <person name="Ling A."/>
            <person name="Lombard V."/>
            <person name="Lucas S."/>
            <person name="Lundell T."/>
            <person name="Martin R."/>
            <person name="McLaughlin D.J."/>
            <person name="Morgenstern I."/>
            <person name="Morin E."/>
            <person name="Murat C."/>
            <person name="Nagy L.G."/>
            <person name="Nolan M."/>
            <person name="Ohm R.A."/>
            <person name="Patyshakuliyeva A."/>
            <person name="Rokas A."/>
            <person name="Ruiz-Duenas F.J."/>
            <person name="Sabat G."/>
            <person name="Salamov A."/>
            <person name="Samejima M."/>
            <person name="Schmutz J."/>
            <person name="Slot J.C."/>
            <person name="St John F."/>
            <person name="Stenlid J."/>
            <person name="Sun H."/>
            <person name="Sun S."/>
            <person name="Syed K."/>
            <person name="Tsang A."/>
            <person name="Wiebenga A."/>
            <person name="Young D."/>
            <person name="Pisabarro A."/>
            <person name="Eastwood D.C."/>
            <person name="Martin F."/>
            <person name="Cullen D."/>
            <person name="Grigoriev I.V."/>
            <person name="Hibbett D.S."/>
        </authorList>
    </citation>
    <scope>NUCLEOTIDE SEQUENCE [LARGE SCALE GENOMIC DNA]</scope>
    <source>
        <strain evidence="5">RWD-64-598 SS2</strain>
    </source>
</reference>
<evidence type="ECO:0000256" key="3">
    <source>
        <dbReference type="PROSITE-ProRule" id="PRU00221"/>
    </source>
</evidence>
<dbReference type="Proteomes" id="UP000053558">
    <property type="component" value="Unassembled WGS sequence"/>
</dbReference>
<dbReference type="InterPro" id="IPR036322">
    <property type="entry name" value="WD40_repeat_dom_sf"/>
</dbReference>
<evidence type="ECO:0000313" key="5">
    <source>
        <dbReference type="Proteomes" id="UP000053558"/>
    </source>
</evidence>
<feature type="non-terminal residue" evidence="4">
    <location>
        <position position="474"/>
    </location>
</feature>
<dbReference type="InterPro" id="IPR020472">
    <property type="entry name" value="WD40_PAC1"/>
</dbReference>
<dbReference type="EMBL" id="JH711599">
    <property type="protein sequence ID" value="EIW73936.1"/>
    <property type="molecule type" value="Genomic_DNA"/>
</dbReference>
<accession>R7SCP2</accession>
<dbReference type="PANTHER" id="PTHR44019:SF8">
    <property type="entry name" value="POC1 CENTRIOLAR PROTEIN HOMOLOG"/>
    <property type="match status" value="1"/>
</dbReference>
<dbReference type="PRINTS" id="PR00320">
    <property type="entry name" value="GPROTEINBRPT"/>
</dbReference>
<dbReference type="CDD" id="cd00200">
    <property type="entry name" value="WD40"/>
    <property type="match status" value="1"/>
</dbReference>
<evidence type="ECO:0000313" key="4">
    <source>
        <dbReference type="EMBL" id="EIW73936.1"/>
    </source>
</evidence>
<dbReference type="InterPro" id="IPR015943">
    <property type="entry name" value="WD40/YVTN_repeat-like_dom_sf"/>
</dbReference>
<feature type="repeat" description="WD" evidence="3">
    <location>
        <begin position="438"/>
        <end position="474"/>
    </location>
</feature>
<dbReference type="Gene3D" id="2.130.10.10">
    <property type="entry name" value="YVTN repeat-like/Quinoprotein amine dehydrogenase"/>
    <property type="match status" value="4"/>
</dbReference>
<dbReference type="PROSITE" id="PS50294">
    <property type="entry name" value="WD_REPEATS_REGION"/>
    <property type="match status" value="4"/>
</dbReference>
<proteinExistence type="predicted"/>
<protein>
    <submittedName>
        <fullName evidence="4">WD40 repeat-like protein</fullName>
    </submittedName>
</protein>
<dbReference type="SUPFAM" id="SSF50978">
    <property type="entry name" value="WD40 repeat-like"/>
    <property type="match status" value="2"/>
</dbReference>
<dbReference type="PANTHER" id="PTHR44019">
    <property type="entry name" value="WD REPEAT-CONTAINING PROTEIN 55"/>
    <property type="match status" value="1"/>
</dbReference>
<feature type="repeat" description="WD" evidence="3">
    <location>
        <begin position="164"/>
        <end position="205"/>
    </location>
</feature>
<dbReference type="RefSeq" id="XP_007775883.1">
    <property type="nucleotide sequence ID" value="XM_007777693.1"/>
</dbReference>
<evidence type="ECO:0000256" key="2">
    <source>
        <dbReference type="ARBA" id="ARBA00022737"/>
    </source>
</evidence>
<dbReference type="SMART" id="SM00320">
    <property type="entry name" value="WD40"/>
    <property type="match status" value="7"/>
</dbReference>
<feature type="repeat" description="WD" evidence="3">
    <location>
        <begin position="310"/>
        <end position="351"/>
    </location>
</feature>
<gene>
    <name evidence="4" type="ORF">CONPUDRAFT_16413</name>
</gene>
<dbReference type="InterPro" id="IPR001680">
    <property type="entry name" value="WD40_rpt"/>
</dbReference>
<keyword evidence="1 3" id="KW-0853">WD repeat</keyword>
<sequence length="474" mass="51338">VAAVAYSPDGTWITSIHGGLLKAWDSTTGFQIEDKIRAQITEAQRLSFSPDGQHVYTGSYHQVSKWEIQSRNAVTKWPTHPGLYIISLLHALDGRYIAATTQDVSTLQRSLLLWPKQGPEQMELTKYDYGAICTAFSETHLAIGCDDGRILTLHLASRRASEPFAAHCLGVSALAYSPDRRMLASGSQDWTLRIWDVGDDNLVAHGDPLEGHRLMVTHVAFSFDGRQLLSASCDRSIRAWDPSTGQCLWEIFKDAPAPCPINSLVWLPDGSQFASASGGQNIILWNAMTGERSLDPFHPPDNDPDTVKTVSKHLQTIDSIDVSPDGLSLASAGHSGIVCLWNIGTKELSIIPSLDPDDSPDCGLGATPNLYNISYSLDGSLLVVSGDRSDIWMVDVSCPSTMQRIQTPHVSDVAVLSVSPDGTKVATGSNEGEIYIWNTRHESPVLAAVFSPNGLLIASGTNDGYVRVWGTGNG</sequence>
<keyword evidence="2" id="KW-0677">Repeat</keyword>
<dbReference type="InterPro" id="IPR050505">
    <property type="entry name" value="WDR55/POC1"/>
</dbReference>
<keyword evidence="5" id="KW-1185">Reference proteome</keyword>
<evidence type="ECO:0000256" key="1">
    <source>
        <dbReference type="ARBA" id="ARBA00022574"/>
    </source>
</evidence>
<dbReference type="PROSITE" id="PS00678">
    <property type="entry name" value="WD_REPEATS_1"/>
    <property type="match status" value="1"/>
</dbReference>
<dbReference type="Pfam" id="PF00400">
    <property type="entry name" value="WD40"/>
    <property type="match status" value="6"/>
</dbReference>
<dbReference type="AlphaFoldDB" id="R7SCP2"/>
<dbReference type="KEGG" id="cput:CONPUDRAFT_16413"/>
<name>R7SCP2_CONPW</name>
<feature type="repeat" description="WD" evidence="3">
    <location>
        <begin position="209"/>
        <end position="250"/>
    </location>
</feature>
<feature type="non-terminal residue" evidence="4">
    <location>
        <position position="1"/>
    </location>
</feature>
<dbReference type="InterPro" id="IPR019775">
    <property type="entry name" value="WD40_repeat_CS"/>
</dbReference>
<feature type="repeat" description="WD" evidence="3">
    <location>
        <begin position="406"/>
        <end position="440"/>
    </location>
</feature>